<name>W4GNV7_APHAT</name>
<protein>
    <recommendedName>
        <fullName evidence="3">RING-type domain-containing protein</fullName>
    </recommendedName>
</protein>
<dbReference type="GO" id="GO:0005737">
    <property type="term" value="C:cytoplasm"/>
    <property type="evidence" value="ECO:0007669"/>
    <property type="project" value="TreeGrafter"/>
</dbReference>
<evidence type="ECO:0000256" key="1">
    <source>
        <dbReference type="PROSITE-ProRule" id="PRU00175"/>
    </source>
</evidence>
<dbReference type="VEuPathDB" id="FungiDB:H257_06189"/>
<keyword evidence="1" id="KW-0863">Zinc-finger</keyword>
<dbReference type="PANTHER" id="PTHR31315:SF1">
    <property type="entry name" value="PROTEIN SIP5"/>
    <property type="match status" value="1"/>
</dbReference>
<dbReference type="GO" id="GO:0008270">
    <property type="term" value="F:zinc ion binding"/>
    <property type="evidence" value="ECO:0007669"/>
    <property type="project" value="UniProtKB-KW"/>
</dbReference>
<dbReference type="RefSeq" id="XP_009829631.1">
    <property type="nucleotide sequence ID" value="XM_009831329.1"/>
</dbReference>
<dbReference type="EMBL" id="KI913125">
    <property type="protein sequence ID" value="ETV80684.1"/>
    <property type="molecule type" value="Genomic_DNA"/>
</dbReference>
<feature type="region of interest" description="Disordered" evidence="2">
    <location>
        <begin position="1"/>
        <end position="49"/>
    </location>
</feature>
<dbReference type="PANTHER" id="PTHR31315">
    <property type="entry name" value="PROTEIN SIP5"/>
    <property type="match status" value="1"/>
</dbReference>
<keyword evidence="1" id="KW-0479">Metal-binding</keyword>
<feature type="compositionally biased region" description="Low complexity" evidence="2">
    <location>
        <begin position="1"/>
        <end position="23"/>
    </location>
</feature>
<gene>
    <name evidence="4" type="ORF">H257_06189</name>
</gene>
<sequence>MGSNSSRSRSSSGGSSSSSNNNGHTRRPVPKKAPFSKSKGSPTYDGERFTRPTGLYKSCSWEHKTVRKLVAERKIAPRYPGSETASADSYECPICFLYYPSTLNQSSCCKEAICTECLLQTKPPAKSVCCPFCHSDNFRTNFTVGSAGTLKKPIMRSDSDCTELSSPEASMLHDDDIEVHFASVADRMKLQEEVSAQVGIPRPASLPNHRSTTYEAFLAGDDMDNSTSCLEEMMLLEAIRRSMADCGVQPKHCERHTIAHRSDDLTPSAAPSAAS</sequence>
<keyword evidence="1" id="KW-0862">Zinc</keyword>
<proteinExistence type="predicted"/>
<dbReference type="InterPro" id="IPR039301">
    <property type="entry name" value="Sip5/DA2"/>
</dbReference>
<accession>W4GNV7</accession>
<evidence type="ECO:0000259" key="3">
    <source>
        <dbReference type="PROSITE" id="PS50089"/>
    </source>
</evidence>
<evidence type="ECO:0000256" key="2">
    <source>
        <dbReference type="SAM" id="MobiDB-lite"/>
    </source>
</evidence>
<dbReference type="OrthoDB" id="156309at2759"/>
<feature type="domain" description="RING-type" evidence="3">
    <location>
        <begin position="92"/>
        <end position="134"/>
    </location>
</feature>
<dbReference type="PROSITE" id="PS50089">
    <property type="entry name" value="ZF_RING_2"/>
    <property type="match status" value="1"/>
</dbReference>
<organism evidence="4">
    <name type="scientific">Aphanomyces astaci</name>
    <name type="common">Crayfish plague agent</name>
    <dbReference type="NCBI Taxonomy" id="112090"/>
    <lineage>
        <taxon>Eukaryota</taxon>
        <taxon>Sar</taxon>
        <taxon>Stramenopiles</taxon>
        <taxon>Oomycota</taxon>
        <taxon>Saprolegniomycetes</taxon>
        <taxon>Saprolegniales</taxon>
        <taxon>Verrucalvaceae</taxon>
        <taxon>Aphanomyces</taxon>
    </lineage>
</organism>
<dbReference type="AlphaFoldDB" id="W4GNV7"/>
<dbReference type="InterPro" id="IPR001841">
    <property type="entry name" value="Znf_RING"/>
</dbReference>
<evidence type="ECO:0000313" key="4">
    <source>
        <dbReference type="EMBL" id="ETV80684.1"/>
    </source>
</evidence>
<dbReference type="GeneID" id="20808185"/>
<reference evidence="4" key="1">
    <citation type="submission" date="2013-12" db="EMBL/GenBank/DDBJ databases">
        <title>The Genome Sequence of Aphanomyces astaci APO3.</title>
        <authorList>
            <consortium name="The Broad Institute Genomics Platform"/>
            <person name="Russ C."/>
            <person name="Tyler B."/>
            <person name="van West P."/>
            <person name="Dieguez-Uribeondo J."/>
            <person name="Young S.K."/>
            <person name="Zeng Q."/>
            <person name="Gargeya S."/>
            <person name="Fitzgerald M."/>
            <person name="Abouelleil A."/>
            <person name="Alvarado L."/>
            <person name="Chapman S.B."/>
            <person name="Gainer-Dewar J."/>
            <person name="Goldberg J."/>
            <person name="Griggs A."/>
            <person name="Gujja S."/>
            <person name="Hansen M."/>
            <person name="Howarth C."/>
            <person name="Imamovic A."/>
            <person name="Ireland A."/>
            <person name="Larimer J."/>
            <person name="McCowan C."/>
            <person name="Murphy C."/>
            <person name="Pearson M."/>
            <person name="Poon T.W."/>
            <person name="Priest M."/>
            <person name="Roberts A."/>
            <person name="Saif S."/>
            <person name="Shea T."/>
            <person name="Sykes S."/>
            <person name="Wortman J."/>
            <person name="Nusbaum C."/>
            <person name="Birren B."/>
        </authorList>
    </citation>
    <scope>NUCLEOTIDE SEQUENCE [LARGE SCALE GENOMIC DNA]</scope>
    <source>
        <strain evidence="4">APO3</strain>
    </source>
</reference>
<dbReference type="STRING" id="112090.W4GNV7"/>